<gene>
    <name evidence="1" type="ORF">JOM49_008075</name>
</gene>
<evidence type="ECO:0000313" key="1">
    <source>
        <dbReference type="EMBL" id="MBP2186549.1"/>
    </source>
</evidence>
<comment type="caution">
    <text evidence="1">The sequence shown here is derived from an EMBL/GenBank/DDBJ whole genome shotgun (WGS) entry which is preliminary data.</text>
</comment>
<name>A0ABS4Q645_9PSEU</name>
<protein>
    <recommendedName>
        <fullName evidence="3">Excreted virulence factor EspC, type VII ESX diderm</fullName>
    </recommendedName>
</protein>
<evidence type="ECO:0008006" key="3">
    <source>
        <dbReference type="Google" id="ProtNLM"/>
    </source>
</evidence>
<dbReference type="RefSeq" id="WP_209669707.1">
    <property type="nucleotide sequence ID" value="NZ_JAGGMS010000001.1"/>
</dbReference>
<proteinExistence type="predicted"/>
<dbReference type="EMBL" id="JAGGMS010000001">
    <property type="protein sequence ID" value="MBP2186549.1"/>
    <property type="molecule type" value="Genomic_DNA"/>
</dbReference>
<evidence type="ECO:0000313" key="2">
    <source>
        <dbReference type="Proteomes" id="UP000741013"/>
    </source>
</evidence>
<dbReference type="Proteomes" id="UP000741013">
    <property type="component" value="Unassembled WGS sequence"/>
</dbReference>
<organism evidence="1 2">
    <name type="scientific">Amycolatopsis magusensis</name>
    <dbReference type="NCBI Taxonomy" id="882444"/>
    <lineage>
        <taxon>Bacteria</taxon>
        <taxon>Bacillati</taxon>
        <taxon>Actinomycetota</taxon>
        <taxon>Actinomycetes</taxon>
        <taxon>Pseudonocardiales</taxon>
        <taxon>Pseudonocardiaceae</taxon>
        <taxon>Amycolatopsis</taxon>
    </lineage>
</organism>
<keyword evidence="2" id="KW-1185">Reference proteome</keyword>
<reference evidence="1 2" key="1">
    <citation type="submission" date="2021-03" db="EMBL/GenBank/DDBJ databases">
        <title>Sequencing the genomes of 1000 actinobacteria strains.</title>
        <authorList>
            <person name="Klenk H.-P."/>
        </authorList>
    </citation>
    <scope>NUCLEOTIDE SEQUENCE [LARGE SCALE GENOMIC DNA]</scope>
    <source>
        <strain evidence="1 2">DSM 45510</strain>
    </source>
</reference>
<accession>A0ABS4Q645</accession>
<sequence length="141" mass="15098">MAAVQPSGSGGYQVKLAALESGKESLAELRRQFAAADKALNGNVEASTLDEGKIAGFGKDSDMWRDFPSGIRDAKRELAPVLMNCLQQLMDGRKALHESFTAFETRFGAALNSYQEAEAQGVKTMSAILKDLPGTEKRAGS</sequence>